<organism evidence="2 3">
    <name type="scientific">Cyberlindnera jadinii (strain ATCC 18201 / CBS 1600 / BCRC 20928 / JCM 3617 / NBRC 0987 / NRRL Y-1542)</name>
    <name type="common">Torula yeast</name>
    <name type="synonym">Candida utilis</name>
    <dbReference type="NCBI Taxonomy" id="983966"/>
    <lineage>
        <taxon>Eukaryota</taxon>
        <taxon>Fungi</taxon>
        <taxon>Dikarya</taxon>
        <taxon>Ascomycota</taxon>
        <taxon>Saccharomycotina</taxon>
        <taxon>Saccharomycetes</taxon>
        <taxon>Phaffomycetales</taxon>
        <taxon>Phaffomycetaceae</taxon>
        <taxon>Cyberlindnera</taxon>
    </lineage>
</organism>
<evidence type="ECO:0000313" key="2">
    <source>
        <dbReference type="EMBL" id="ODV75371.1"/>
    </source>
</evidence>
<keyword evidence="1" id="KW-0472">Membrane</keyword>
<keyword evidence="1" id="KW-1133">Transmembrane helix</keyword>
<dbReference type="GeneID" id="30992109"/>
<proteinExistence type="predicted"/>
<dbReference type="EMBL" id="KV453926">
    <property type="protein sequence ID" value="ODV75371.1"/>
    <property type="molecule type" value="Genomic_DNA"/>
</dbReference>
<dbReference type="AlphaFoldDB" id="A0A1E4S776"/>
<keyword evidence="3" id="KW-1185">Reference proteome</keyword>
<protein>
    <submittedName>
        <fullName evidence="2">Uncharacterized protein</fullName>
    </submittedName>
</protein>
<keyword evidence="1" id="KW-0812">Transmembrane</keyword>
<sequence length="160" mass="18534">MEEMFLPALVNRCDVCFLQLVLGICVFFFLVGPSFIFHGCVFSLLVWPNSERVLLCFDFQRRCCGFPRDMCIEFLMKKRPKEQTGDEKFDRDTPLALHVHTKRKNTPNRVLSLCRRRQSLVVVSFGGVGKHQRQVWVNPSYWLVDLKSFLVNMGEAGQNG</sequence>
<evidence type="ECO:0000313" key="3">
    <source>
        <dbReference type="Proteomes" id="UP000094389"/>
    </source>
</evidence>
<reference evidence="2 3" key="1">
    <citation type="journal article" date="2016" name="Proc. Natl. Acad. Sci. U.S.A.">
        <title>Comparative genomics of biotechnologically important yeasts.</title>
        <authorList>
            <person name="Riley R."/>
            <person name="Haridas S."/>
            <person name="Wolfe K.H."/>
            <person name="Lopes M.R."/>
            <person name="Hittinger C.T."/>
            <person name="Goeker M."/>
            <person name="Salamov A.A."/>
            <person name="Wisecaver J.H."/>
            <person name="Long T.M."/>
            <person name="Calvey C.H."/>
            <person name="Aerts A.L."/>
            <person name="Barry K.W."/>
            <person name="Choi C."/>
            <person name="Clum A."/>
            <person name="Coughlan A.Y."/>
            <person name="Deshpande S."/>
            <person name="Douglass A.P."/>
            <person name="Hanson S.J."/>
            <person name="Klenk H.-P."/>
            <person name="LaButti K.M."/>
            <person name="Lapidus A."/>
            <person name="Lindquist E.A."/>
            <person name="Lipzen A.M."/>
            <person name="Meier-Kolthoff J.P."/>
            <person name="Ohm R.A."/>
            <person name="Otillar R.P."/>
            <person name="Pangilinan J.L."/>
            <person name="Peng Y."/>
            <person name="Rokas A."/>
            <person name="Rosa C.A."/>
            <person name="Scheuner C."/>
            <person name="Sibirny A.A."/>
            <person name="Slot J.C."/>
            <person name="Stielow J.B."/>
            <person name="Sun H."/>
            <person name="Kurtzman C.P."/>
            <person name="Blackwell M."/>
            <person name="Grigoriev I.V."/>
            <person name="Jeffries T.W."/>
        </authorList>
    </citation>
    <scope>NUCLEOTIDE SEQUENCE [LARGE SCALE GENOMIC DNA]</scope>
    <source>
        <strain evidence="3">ATCC 18201 / CBS 1600 / BCRC 20928 / JCM 3617 / NBRC 0987 / NRRL Y-1542</strain>
    </source>
</reference>
<name>A0A1E4S776_CYBJN</name>
<dbReference type="RefSeq" id="XP_020072410.1">
    <property type="nucleotide sequence ID" value="XM_020217713.1"/>
</dbReference>
<feature type="transmembrane region" description="Helical" evidence="1">
    <location>
        <begin position="20"/>
        <end position="47"/>
    </location>
</feature>
<accession>A0A1E4S776</accession>
<gene>
    <name evidence="2" type="ORF">CYBJADRAFT_46284</name>
</gene>
<dbReference type="Proteomes" id="UP000094389">
    <property type="component" value="Unassembled WGS sequence"/>
</dbReference>
<evidence type="ECO:0000256" key="1">
    <source>
        <dbReference type="SAM" id="Phobius"/>
    </source>
</evidence>